<dbReference type="RefSeq" id="WP_146798504.1">
    <property type="nucleotide sequence ID" value="NZ_VOLP01000006.1"/>
</dbReference>
<keyword evidence="4 6" id="KW-1133">Transmembrane helix</keyword>
<evidence type="ECO:0000256" key="5">
    <source>
        <dbReference type="ARBA" id="ARBA00023136"/>
    </source>
</evidence>
<protein>
    <submittedName>
        <fullName evidence="8">Sodium-dependent transporter</fullName>
    </submittedName>
</protein>
<evidence type="ECO:0000256" key="4">
    <source>
        <dbReference type="ARBA" id="ARBA00022989"/>
    </source>
</evidence>
<evidence type="ECO:0000256" key="6">
    <source>
        <dbReference type="SAM" id="Phobius"/>
    </source>
</evidence>
<feature type="transmembrane region" description="Helical" evidence="6">
    <location>
        <begin position="249"/>
        <end position="275"/>
    </location>
</feature>
<feature type="transmembrane region" description="Helical" evidence="6">
    <location>
        <begin position="214"/>
        <end position="237"/>
    </location>
</feature>
<feature type="transmembrane region" description="Helical" evidence="6">
    <location>
        <begin position="376"/>
        <end position="401"/>
    </location>
</feature>
<dbReference type="SUPFAM" id="SSF161070">
    <property type="entry name" value="SNF-like"/>
    <property type="match status" value="1"/>
</dbReference>
<feature type="transmembrane region" description="Helical" evidence="6">
    <location>
        <begin position="351"/>
        <end position="370"/>
    </location>
</feature>
<feature type="transmembrane region" description="Helical" evidence="6">
    <location>
        <begin position="309"/>
        <end position="330"/>
    </location>
</feature>
<evidence type="ECO:0000256" key="3">
    <source>
        <dbReference type="ARBA" id="ARBA00022692"/>
    </source>
</evidence>
<feature type="transmembrane region" description="Helical" evidence="6">
    <location>
        <begin position="169"/>
        <end position="189"/>
    </location>
</feature>
<dbReference type="CDD" id="cd10336">
    <property type="entry name" value="SLC6sbd_Tyt1-Like"/>
    <property type="match status" value="1"/>
</dbReference>
<dbReference type="Proteomes" id="UP000321525">
    <property type="component" value="Unassembled WGS sequence"/>
</dbReference>
<reference evidence="8 10" key="1">
    <citation type="submission" date="2019-07" db="EMBL/GenBank/DDBJ databases">
        <title>Genomes of sea-ice associated Colwellia species.</title>
        <authorList>
            <person name="Bowman J.P."/>
        </authorList>
    </citation>
    <scope>NUCLEOTIDE SEQUENCE [LARGE SCALE GENOMIC DNA]</scope>
    <source>
        <strain evidence="7 9">ACAM 607</strain>
        <strain evidence="8 10">IC036</strain>
    </source>
</reference>
<feature type="transmembrane region" description="Helical" evidence="6">
    <location>
        <begin position="42"/>
        <end position="61"/>
    </location>
</feature>
<dbReference type="EMBL" id="VOLQ01000003">
    <property type="protein sequence ID" value="TWX71262.1"/>
    <property type="molecule type" value="Genomic_DNA"/>
</dbReference>
<feature type="transmembrane region" description="Helical" evidence="6">
    <location>
        <begin position="144"/>
        <end position="162"/>
    </location>
</feature>
<dbReference type="PROSITE" id="PS50267">
    <property type="entry name" value="NA_NEUROTRAN_SYMP_3"/>
    <property type="match status" value="1"/>
</dbReference>
<dbReference type="PANTHER" id="PTHR42948:SF1">
    <property type="entry name" value="TRANSPORTER"/>
    <property type="match status" value="1"/>
</dbReference>
<dbReference type="OrthoDB" id="9762833at2"/>
<evidence type="ECO:0000256" key="1">
    <source>
        <dbReference type="ARBA" id="ARBA00004141"/>
    </source>
</evidence>
<comment type="subcellular location">
    <subcellularLocation>
        <location evidence="1">Membrane</location>
        <topology evidence="1">Multi-pass membrane protein</topology>
    </subcellularLocation>
</comment>
<feature type="transmembrane region" description="Helical" evidence="6">
    <location>
        <begin position="94"/>
        <end position="116"/>
    </location>
</feature>
<comment type="caution">
    <text evidence="8">The sequence shown here is derived from an EMBL/GenBank/DDBJ whole genome shotgun (WGS) entry which is preliminary data.</text>
</comment>
<name>A0A5C6QRS6_9GAMM</name>
<dbReference type="InterPro" id="IPR000175">
    <property type="entry name" value="Na/ntran_symport"/>
</dbReference>
<feature type="transmembrane region" description="Helical" evidence="6">
    <location>
        <begin position="422"/>
        <end position="443"/>
    </location>
</feature>
<evidence type="ECO:0000313" key="8">
    <source>
        <dbReference type="EMBL" id="TWX71262.1"/>
    </source>
</evidence>
<dbReference type="AlphaFoldDB" id="A0A5C6QRS6"/>
<keyword evidence="5 6" id="KW-0472">Membrane</keyword>
<dbReference type="InterPro" id="IPR037272">
    <property type="entry name" value="SNS_sf"/>
</dbReference>
<evidence type="ECO:0000313" key="10">
    <source>
        <dbReference type="Proteomes" id="UP000321917"/>
    </source>
</evidence>
<feature type="transmembrane region" description="Helical" evidence="6">
    <location>
        <begin position="12"/>
        <end position="30"/>
    </location>
</feature>
<dbReference type="PANTHER" id="PTHR42948">
    <property type="entry name" value="TRANSPORTER"/>
    <property type="match status" value="1"/>
</dbReference>
<keyword evidence="3 6" id="KW-0812">Transmembrane</keyword>
<gene>
    <name evidence="7" type="ORF">ESZ26_04780</name>
    <name evidence="8" type="ORF">ESZ27_02360</name>
</gene>
<evidence type="ECO:0000313" key="9">
    <source>
        <dbReference type="Proteomes" id="UP000321525"/>
    </source>
</evidence>
<accession>A0A5C6QRS6</accession>
<keyword evidence="9" id="KW-1185">Reference proteome</keyword>
<dbReference type="PRINTS" id="PR00176">
    <property type="entry name" value="NANEUSMPORT"/>
</dbReference>
<sequence>MTQTRDSFHSRIGFVLAAAGSAIGLGNIWGFPTQAANNGGGAFLFVYLLVTLLLALPALYAEIYIGNQAQKNPVAALKEACQDTLPNVGKYAGIIGLCGAMMMLSFYTIVAGWMLAHALSAFTELLGLTSISQWLAISSTERNLLFTPLFILLGAAIIHQGVNAGIEKWSARLMPLLLVMLIGLIIYILRQPGAEKGLALYLIPDFSQVTNPKLIISAMGQAFFSLSIGVGGMMVYGSYMQKGKDIGKLAISITALDTFIAFMAGLLIIPALFVAQEAGLEVFSNNELIGEGQLIFKILPELFNSMGNVGLIVSSCFFLLLSIAALTSTISSTEVPVSYLMEDKNLTRSRATWLVSFVVLCASMLLIAFFDELFGLVIRVLTTILQPLSCLFYFIVVGWLWNRGNKLRDKALQEGRKWLPIWGNYLRFVCPLLLSVVFVNVAILN</sequence>
<proteinExistence type="predicted"/>
<dbReference type="Proteomes" id="UP000321917">
    <property type="component" value="Unassembled WGS sequence"/>
</dbReference>
<dbReference type="Pfam" id="PF00209">
    <property type="entry name" value="SNF"/>
    <property type="match status" value="2"/>
</dbReference>
<dbReference type="InterPro" id="IPR047218">
    <property type="entry name" value="YocR/YhdH-like"/>
</dbReference>
<evidence type="ECO:0000313" key="7">
    <source>
        <dbReference type="EMBL" id="TWX61930.1"/>
    </source>
</evidence>
<dbReference type="GO" id="GO:0016020">
    <property type="term" value="C:membrane"/>
    <property type="evidence" value="ECO:0007669"/>
    <property type="project" value="UniProtKB-SubCell"/>
</dbReference>
<organism evidence="8 10">
    <name type="scientific">Colwellia hornerae</name>
    <dbReference type="NCBI Taxonomy" id="89402"/>
    <lineage>
        <taxon>Bacteria</taxon>
        <taxon>Pseudomonadati</taxon>
        <taxon>Pseudomonadota</taxon>
        <taxon>Gammaproteobacteria</taxon>
        <taxon>Alteromonadales</taxon>
        <taxon>Colwelliaceae</taxon>
        <taxon>Colwellia</taxon>
    </lineage>
</organism>
<dbReference type="EMBL" id="VOLR01000005">
    <property type="protein sequence ID" value="TWX61930.1"/>
    <property type="molecule type" value="Genomic_DNA"/>
</dbReference>
<dbReference type="NCBIfam" id="NF037979">
    <property type="entry name" value="Na_transp"/>
    <property type="match status" value="1"/>
</dbReference>
<keyword evidence="2" id="KW-0813">Transport</keyword>
<evidence type="ECO:0000256" key="2">
    <source>
        <dbReference type="ARBA" id="ARBA00022448"/>
    </source>
</evidence>